<protein>
    <submittedName>
        <fullName evidence="1">Uncharacterized protein</fullName>
    </submittedName>
</protein>
<proteinExistence type="predicted"/>
<sequence>MNLQILFQWHKLLHIILPIIIIAALQKRLGLVRTCAIVFMTGLFKEIRDIVIIKDPLLESAMDIILNIIGMNLNISIATSRYVRS</sequence>
<gene>
    <name evidence="1" type="ORF">ACJDU8_01915</name>
</gene>
<reference evidence="1 2" key="1">
    <citation type="submission" date="2024-11" db="EMBL/GenBank/DDBJ databases">
        <authorList>
            <person name="Heng Y.C."/>
            <person name="Lim A.C.H."/>
            <person name="Lee J.K.Y."/>
            <person name="Kittelmann S."/>
        </authorList>
    </citation>
    <scope>NUCLEOTIDE SEQUENCE [LARGE SCALE GENOMIC DNA]</scope>
    <source>
        <strain evidence="1 2">WILCCON 0269</strain>
    </source>
</reference>
<evidence type="ECO:0000313" key="1">
    <source>
        <dbReference type="EMBL" id="MFL0194336.1"/>
    </source>
</evidence>
<name>A0ABW8SF03_9CLOT</name>
<accession>A0ABW8SF03</accession>
<comment type="caution">
    <text evidence="1">The sequence shown here is derived from an EMBL/GenBank/DDBJ whole genome shotgun (WGS) entry which is preliminary data.</text>
</comment>
<dbReference type="Proteomes" id="UP001623660">
    <property type="component" value="Unassembled WGS sequence"/>
</dbReference>
<organism evidence="1 2">
    <name type="scientific">Candidatus Clostridium eludens</name>
    <dbReference type="NCBI Taxonomy" id="3381663"/>
    <lineage>
        <taxon>Bacteria</taxon>
        <taxon>Bacillati</taxon>
        <taxon>Bacillota</taxon>
        <taxon>Clostridia</taxon>
        <taxon>Eubacteriales</taxon>
        <taxon>Clostridiaceae</taxon>
        <taxon>Clostridium</taxon>
    </lineage>
</organism>
<keyword evidence="2" id="KW-1185">Reference proteome</keyword>
<dbReference type="RefSeq" id="WP_406790455.1">
    <property type="nucleotide sequence ID" value="NZ_JBJHZX010000002.1"/>
</dbReference>
<dbReference type="EMBL" id="JBJHZX010000002">
    <property type="protein sequence ID" value="MFL0194336.1"/>
    <property type="molecule type" value="Genomic_DNA"/>
</dbReference>
<evidence type="ECO:0000313" key="2">
    <source>
        <dbReference type="Proteomes" id="UP001623660"/>
    </source>
</evidence>